<sequence length="332" mass="37152">MNRIFSGMQPTRQLHLGNYLGALRNWVDLQNSYECIFCVVDLHALTIDQDPEVLRNNIREVAAAYIAAGIDPDKNILFNQSVVPGHAELGWILSCHTPLGWLNRMTQFKEKAGKQKDMANLGLYAYPTLMAADILLYKATHVPVGEDQKQHLELARDIAGAFNRRYETEFFPLPEPQILGEATRVMSLRDGKKKMSKSDESEYSRINMTDDADTIAQKIRKAKTDPEPLPETVTELEARPEADNLVTIYGALAGQSREQVLAQFAGSQFSDFKKSLVDLSVDKLAPITTRMKELLADKAEIDRLLKKGGERAAAIAEKNLNDVKDIIGLLRP</sequence>
<dbReference type="GO" id="GO:0004830">
    <property type="term" value="F:tryptophan-tRNA ligase activity"/>
    <property type="evidence" value="ECO:0007669"/>
    <property type="project" value="UniProtKB-UniRule"/>
</dbReference>
<evidence type="ECO:0000313" key="10">
    <source>
        <dbReference type="EMBL" id="ANC92654.1"/>
    </source>
</evidence>
<evidence type="ECO:0000313" key="11">
    <source>
        <dbReference type="Proteomes" id="UP000077405"/>
    </source>
</evidence>
<dbReference type="EC" id="6.1.1.2" evidence="8"/>
<comment type="subunit">
    <text evidence="8">Homodimer.</text>
</comment>
<evidence type="ECO:0000256" key="5">
    <source>
        <dbReference type="ARBA" id="ARBA00022917"/>
    </source>
</evidence>
<dbReference type="InterPro" id="IPR014729">
    <property type="entry name" value="Rossmann-like_a/b/a_fold"/>
</dbReference>
<dbReference type="SUPFAM" id="SSF52374">
    <property type="entry name" value="Nucleotidylyl transferase"/>
    <property type="match status" value="1"/>
</dbReference>
<dbReference type="OrthoDB" id="9801042at2"/>
<comment type="caution">
    <text evidence="8">Lacks conserved residue(s) required for the propagation of feature annotation.</text>
</comment>
<evidence type="ECO:0000256" key="7">
    <source>
        <dbReference type="ARBA" id="ARBA00049929"/>
    </source>
</evidence>
<keyword evidence="6 8" id="KW-0030">Aminoacyl-tRNA synthetase</keyword>
<keyword evidence="5 8" id="KW-0648">Protein biosynthesis</keyword>
<comment type="catalytic activity">
    <reaction evidence="7 8">
        <text>tRNA(Trp) + L-tryptophan + ATP = L-tryptophyl-tRNA(Trp) + AMP + diphosphate + H(+)</text>
        <dbReference type="Rhea" id="RHEA:24080"/>
        <dbReference type="Rhea" id="RHEA-COMP:9671"/>
        <dbReference type="Rhea" id="RHEA-COMP:9705"/>
        <dbReference type="ChEBI" id="CHEBI:15378"/>
        <dbReference type="ChEBI" id="CHEBI:30616"/>
        <dbReference type="ChEBI" id="CHEBI:33019"/>
        <dbReference type="ChEBI" id="CHEBI:57912"/>
        <dbReference type="ChEBI" id="CHEBI:78442"/>
        <dbReference type="ChEBI" id="CHEBI:78535"/>
        <dbReference type="ChEBI" id="CHEBI:456215"/>
        <dbReference type="EC" id="6.1.1.2"/>
    </reaction>
</comment>
<feature type="binding site" evidence="8">
    <location>
        <begin position="194"/>
        <end position="198"/>
    </location>
    <ligand>
        <name>ATP</name>
        <dbReference type="ChEBI" id="CHEBI:30616"/>
    </ligand>
</feature>
<dbReference type="KEGG" id="ahu:A6A40_12570"/>
<dbReference type="RefSeq" id="WP_063635700.1">
    <property type="nucleotide sequence ID" value="NZ_CP015285.1"/>
</dbReference>
<dbReference type="FunFam" id="1.10.240.10:FF:000005">
    <property type="entry name" value="Tryptophan--tRNA ligase"/>
    <property type="match status" value="1"/>
</dbReference>
<gene>
    <name evidence="8 10" type="primary">trpS</name>
    <name evidence="10" type="ORF">A6A40_12570</name>
</gene>
<feature type="binding site" evidence="8">
    <location>
        <position position="133"/>
    </location>
    <ligand>
        <name>L-tryptophan</name>
        <dbReference type="ChEBI" id="CHEBI:57912"/>
    </ligand>
</feature>
<dbReference type="InterPro" id="IPR002306">
    <property type="entry name" value="Trp-tRNA-ligase"/>
</dbReference>
<organism evidence="10 11">
    <name type="scientific">Azospirillum humicireducens</name>
    <dbReference type="NCBI Taxonomy" id="1226968"/>
    <lineage>
        <taxon>Bacteria</taxon>
        <taxon>Pseudomonadati</taxon>
        <taxon>Pseudomonadota</taxon>
        <taxon>Alphaproteobacteria</taxon>
        <taxon>Rhodospirillales</taxon>
        <taxon>Azospirillaceae</taxon>
        <taxon>Azospirillum</taxon>
    </lineage>
</organism>
<feature type="binding site" evidence="8">
    <location>
        <position position="185"/>
    </location>
    <ligand>
        <name>ATP</name>
        <dbReference type="ChEBI" id="CHEBI:30616"/>
    </ligand>
</feature>
<proteinExistence type="inferred from homology"/>
<dbReference type="HAMAP" id="MF_00140_B">
    <property type="entry name" value="Trp_tRNA_synth_B"/>
    <property type="match status" value="1"/>
</dbReference>
<name>A0A160JID4_9PROT</name>
<evidence type="ECO:0000256" key="9">
    <source>
        <dbReference type="RuleBase" id="RU363036"/>
    </source>
</evidence>
<dbReference type="STRING" id="1226968.A6A40_12570"/>
<dbReference type="InterPro" id="IPR002305">
    <property type="entry name" value="aa-tRNA-synth_Ic"/>
</dbReference>
<feature type="binding site" evidence="8">
    <location>
        <begin position="9"/>
        <end position="11"/>
    </location>
    <ligand>
        <name>ATP</name>
        <dbReference type="ChEBI" id="CHEBI:30616"/>
    </ligand>
</feature>
<dbReference type="Gene3D" id="3.40.50.620">
    <property type="entry name" value="HUPs"/>
    <property type="match status" value="1"/>
</dbReference>
<reference evidence="10 11" key="1">
    <citation type="journal article" date="2013" name="Int. J. Syst. Evol. Microbiol.">
        <title>Azospirillum humicireducens sp. nov., a nitrogen-fixing bacterium isolated from a microbial fuel cell.</title>
        <authorList>
            <person name="Zhou S."/>
            <person name="Han L."/>
            <person name="Wang Y."/>
            <person name="Yang G."/>
            <person name="Zhuang L."/>
            <person name="Hu P."/>
        </authorList>
    </citation>
    <scope>NUCLEOTIDE SEQUENCE [LARGE SCALE GENOMIC DNA]</scope>
    <source>
        <strain evidence="10 11">SgZ-5</strain>
    </source>
</reference>
<comment type="function">
    <text evidence="8">Catalyzes the attachment of tryptophan to tRNA(Trp).</text>
</comment>
<keyword evidence="11" id="KW-1185">Reference proteome</keyword>
<feature type="short sequence motif" description="'KMSKS' region" evidence="8">
    <location>
        <begin position="194"/>
        <end position="198"/>
    </location>
</feature>
<evidence type="ECO:0000256" key="6">
    <source>
        <dbReference type="ARBA" id="ARBA00023146"/>
    </source>
</evidence>
<evidence type="ECO:0000256" key="4">
    <source>
        <dbReference type="ARBA" id="ARBA00022840"/>
    </source>
</evidence>
<comment type="similarity">
    <text evidence="1 8 9">Belongs to the class-I aminoacyl-tRNA synthetase family.</text>
</comment>
<accession>A0A160JID4</accession>
<dbReference type="Pfam" id="PF00579">
    <property type="entry name" value="tRNA-synt_1b"/>
    <property type="match status" value="1"/>
</dbReference>
<dbReference type="PANTHER" id="PTHR43766">
    <property type="entry name" value="TRYPTOPHAN--TRNA LIGASE, MITOCHONDRIAL"/>
    <property type="match status" value="1"/>
</dbReference>
<dbReference type="InterPro" id="IPR024109">
    <property type="entry name" value="Trp-tRNA-ligase_bac-type"/>
</dbReference>
<evidence type="ECO:0000256" key="2">
    <source>
        <dbReference type="ARBA" id="ARBA00022598"/>
    </source>
</evidence>
<dbReference type="CDD" id="cd00806">
    <property type="entry name" value="TrpRS_core"/>
    <property type="match status" value="1"/>
</dbReference>
<dbReference type="GO" id="GO:0006436">
    <property type="term" value="P:tryptophanyl-tRNA aminoacylation"/>
    <property type="evidence" value="ECO:0007669"/>
    <property type="project" value="UniProtKB-UniRule"/>
</dbReference>
<dbReference type="GO" id="GO:0005829">
    <property type="term" value="C:cytosol"/>
    <property type="evidence" value="ECO:0007669"/>
    <property type="project" value="TreeGrafter"/>
</dbReference>
<keyword evidence="3 8" id="KW-0547">Nucleotide-binding</keyword>
<dbReference type="EMBL" id="CP015285">
    <property type="protein sequence ID" value="ANC92654.1"/>
    <property type="molecule type" value="Genomic_DNA"/>
</dbReference>
<dbReference type="Gene3D" id="1.10.240.10">
    <property type="entry name" value="Tyrosyl-Transfer RNA Synthetase"/>
    <property type="match status" value="1"/>
</dbReference>
<evidence type="ECO:0000256" key="1">
    <source>
        <dbReference type="ARBA" id="ARBA00005594"/>
    </source>
</evidence>
<dbReference type="GO" id="GO:0005524">
    <property type="term" value="F:ATP binding"/>
    <property type="evidence" value="ECO:0007669"/>
    <property type="project" value="UniProtKB-UniRule"/>
</dbReference>
<evidence type="ECO:0000256" key="8">
    <source>
        <dbReference type="HAMAP-Rule" id="MF_00140"/>
    </source>
</evidence>
<keyword evidence="4 8" id="KW-0067">ATP-binding</keyword>
<protein>
    <recommendedName>
        <fullName evidence="8">Tryptophan--tRNA ligase</fullName>
        <ecNumber evidence="8">6.1.1.2</ecNumber>
    </recommendedName>
    <alternativeName>
        <fullName evidence="8">Tryptophanyl-tRNA synthetase</fullName>
        <shortName evidence="8">TrpRS</shortName>
    </alternativeName>
</protein>
<keyword evidence="8" id="KW-0963">Cytoplasm</keyword>
<evidence type="ECO:0000256" key="3">
    <source>
        <dbReference type="ARBA" id="ARBA00022741"/>
    </source>
</evidence>
<dbReference type="FunFam" id="3.40.50.620:FF:000082">
    <property type="entry name" value="MSW1p Mitochondrial tryptophanyl-tRNA synthetase"/>
    <property type="match status" value="1"/>
</dbReference>
<dbReference type="PRINTS" id="PR01039">
    <property type="entry name" value="TRNASYNTHTRP"/>
</dbReference>
<dbReference type="NCBIfam" id="TIGR00233">
    <property type="entry name" value="trpS"/>
    <property type="match status" value="1"/>
</dbReference>
<keyword evidence="2 8" id="KW-0436">Ligase</keyword>
<feature type="binding site" evidence="8">
    <location>
        <begin position="145"/>
        <end position="147"/>
    </location>
    <ligand>
        <name>ATP</name>
        <dbReference type="ChEBI" id="CHEBI:30616"/>
    </ligand>
</feature>
<dbReference type="InterPro" id="IPR050203">
    <property type="entry name" value="Trp-tRNA_synthetase"/>
</dbReference>
<feature type="binding site" evidence="8">
    <location>
        <begin position="17"/>
        <end position="18"/>
    </location>
    <ligand>
        <name>ATP</name>
        <dbReference type="ChEBI" id="CHEBI:30616"/>
    </ligand>
</feature>
<dbReference type="PANTHER" id="PTHR43766:SF1">
    <property type="entry name" value="TRYPTOPHAN--TRNA LIGASE, MITOCHONDRIAL"/>
    <property type="match status" value="1"/>
</dbReference>
<dbReference type="AlphaFoldDB" id="A0A160JID4"/>
<dbReference type="Proteomes" id="UP000077405">
    <property type="component" value="Chromosome"/>
</dbReference>
<comment type="subcellular location">
    <subcellularLocation>
        <location evidence="8">Cytoplasm</location>
    </subcellularLocation>
</comment>